<dbReference type="InterPro" id="IPR011067">
    <property type="entry name" value="Plasmid_toxin/cell-grow_inhib"/>
</dbReference>
<dbReference type="Proteomes" id="UP000181884">
    <property type="component" value="Unassembled WGS sequence"/>
</dbReference>
<dbReference type="SUPFAM" id="SSF50118">
    <property type="entry name" value="Cell growth inhibitor/plasmid maintenance toxic component"/>
    <property type="match status" value="1"/>
</dbReference>
<dbReference type="GO" id="GO:0004521">
    <property type="term" value="F:RNA endonuclease activity"/>
    <property type="evidence" value="ECO:0007669"/>
    <property type="project" value="TreeGrafter"/>
</dbReference>
<dbReference type="STRING" id="214095.RU97_GL002110"/>
<dbReference type="PANTHER" id="PTHR33988:SF2">
    <property type="entry name" value="ENDORIBONUCLEASE MAZF"/>
    <property type="match status" value="1"/>
</dbReference>
<name>A0A1L8RE69_9ENTE</name>
<keyword evidence="4" id="KW-1185">Reference proteome</keyword>
<reference evidence="3 4" key="1">
    <citation type="submission" date="2014-12" db="EMBL/GenBank/DDBJ databases">
        <title>Draft genome sequences of 29 type strains of Enterococci.</title>
        <authorList>
            <person name="Zhong Z."/>
            <person name="Sun Z."/>
            <person name="Liu W."/>
            <person name="Zhang W."/>
            <person name="Zhang H."/>
        </authorList>
    </citation>
    <scope>NUCLEOTIDE SEQUENCE [LARGE SCALE GENOMIC DNA]</scope>
    <source>
        <strain evidence="3 4">DSM 17029</strain>
    </source>
</reference>
<organism evidence="3 4">
    <name type="scientific">Enterococcus canis</name>
    <dbReference type="NCBI Taxonomy" id="214095"/>
    <lineage>
        <taxon>Bacteria</taxon>
        <taxon>Bacillati</taxon>
        <taxon>Bacillota</taxon>
        <taxon>Bacilli</taxon>
        <taxon>Lactobacillales</taxon>
        <taxon>Enterococcaceae</taxon>
        <taxon>Enterococcus</taxon>
    </lineage>
</organism>
<dbReference type="Gene3D" id="2.30.30.110">
    <property type="match status" value="1"/>
</dbReference>
<evidence type="ECO:0000256" key="2">
    <source>
        <dbReference type="ARBA" id="ARBA00022649"/>
    </source>
</evidence>
<evidence type="ECO:0000313" key="4">
    <source>
        <dbReference type="Proteomes" id="UP000181884"/>
    </source>
</evidence>
<dbReference type="InterPro" id="IPR003477">
    <property type="entry name" value="PemK-like"/>
</dbReference>
<dbReference type="AlphaFoldDB" id="A0A1L8RE69"/>
<sequence>MPGFVVKEERSSLKAVCYHNQQGGMSMIRRGEIFFADLSPVIGSEQGGIRPVVVLQNNRGNYFSPTLIIAPVTSRAPRKKLPTQVPIDLHQNNKISTVLLEQIRTLDKSRIKQKIRCLTDAEMQAVEKALRVSVALTS</sequence>
<evidence type="ECO:0000313" key="3">
    <source>
        <dbReference type="EMBL" id="OJG18037.1"/>
    </source>
</evidence>
<evidence type="ECO:0000256" key="1">
    <source>
        <dbReference type="ARBA" id="ARBA00007521"/>
    </source>
</evidence>
<dbReference type="GO" id="GO:0003677">
    <property type="term" value="F:DNA binding"/>
    <property type="evidence" value="ECO:0007669"/>
    <property type="project" value="InterPro"/>
</dbReference>
<keyword evidence="2" id="KW-1277">Toxin-antitoxin system</keyword>
<gene>
    <name evidence="3" type="ORF">RU97_GL002110</name>
</gene>
<proteinExistence type="inferred from homology"/>
<comment type="similarity">
    <text evidence="1">Belongs to the PemK/MazF family.</text>
</comment>
<accession>A0A1L8RE69</accession>
<comment type="caution">
    <text evidence="3">The sequence shown here is derived from an EMBL/GenBank/DDBJ whole genome shotgun (WGS) entry which is preliminary data.</text>
</comment>
<dbReference type="GO" id="GO:0016075">
    <property type="term" value="P:rRNA catabolic process"/>
    <property type="evidence" value="ECO:0007669"/>
    <property type="project" value="TreeGrafter"/>
</dbReference>
<dbReference type="Pfam" id="PF02452">
    <property type="entry name" value="PemK_toxin"/>
    <property type="match status" value="1"/>
</dbReference>
<dbReference type="PANTHER" id="PTHR33988">
    <property type="entry name" value="ENDORIBONUCLEASE MAZF-RELATED"/>
    <property type="match status" value="1"/>
</dbReference>
<protein>
    <submittedName>
        <fullName evidence="3">Growth inhibitor</fullName>
    </submittedName>
</protein>
<dbReference type="EMBL" id="JXKH01000005">
    <property type="protein sequence ID" value="OJG18037.1"/>
    <property type="molecule type" value="Genomic_DNA"/>
</dbReference>
<dbReference type="GO" id="GO:0006402">
    <property type="term" value="P:mRNA catabolic process"/>
    <property type="evidence" value="ECO:0007669"/>
    <property type="project" value="TreeGrafter"/>
</dbReference>